<gene>
    <name evidence="13" type="ordered locus">PCC7424_2352</name>
</gene>
<keyword evidence="7" id="KW-0808">Transferase</keyword>
<dbReference type="InterPro" id="IPR003594">
    <property type="entry name" value="HATPase_dom"/>
</dbReference>
<dbReference type="EC" id="2.7.13.3" evidence="3"/>
<name>B7KIT7_GLOC7</name>
<dbReference type="InterPro" id="IPR005467">
    <property type="entry name" value="His_kinase_dom"/>
</dbReference>
<dbReference type="InterPro" id="IPR035965">
    <property type="entry name" value="PAS-like_dom_sf"/>
</dbReference>
<dbReference type="SMART" id="SM00387">
    <property type="entry name" value="HATPase_c"/>
    <property type="match status" value="1"/>
</dbReference>
<evidence type="ECO:0000313" key="13">
    <source>
        <dbReference type="EMBL" id="ACK70773.1"/>
    </source>
</evidence>
<dbReference type="FunFam" id="3.30.565.10:FF:000006">
    <property type="entry name" value="Sensor histidine kinase WalK"/>
    <property type="match status" value="1"/>
</dbReference>
<evidence type="ECO:0000259" key="12">
    <source>
        <dbReference type="PROSITE" id="PS50109"/>
    </source>
</evidence>
<evidence type="ECO:0000256" key="5">
    <source>
        <dbReference type="ARBA" id="ARBA00022553"/>
    </source>
</evidence>
<dbReference type="InterPro" id="IPR036890">
    <property type="entry name" value="HATPase_C_sf"/>
</dbReference>
<keyword evidence="4" id="KW-0600">Photoreceptor protein</keyword>
<keyword evidence="10" id="KW-0675">Receptor</keyword>
<evidence type="ECO:0000256" key="7">
    <source>
        <dbReference type="ARBA" id="ARBA00022679"/>
    </source>
</evidence>
<dbReference type="PROSITE" id="PS50109">
    <property type="entry name" value="HIS_KIN"/>
    <property type="match status" value="1"/>
</dbReference>
<dbReference type="InterPro" id="IPR013515">
    <property type="entry name" value="Phytochrome_cen-reg"/>
</dbReference>
<dbReference type="STRING" id="65393.PCC7424_2352"/>
<dbReference type="CDD" id="cd00082">
    <property type="entry name" value="HisKA"/>
    <property type="match status" value="1"/>
</dbReference>
<evidence type="ECO:0000256" key="6">
    <source>
        <dbReference type="ARBA" id="ARBA00022606"/>
    </source>
</evidence>
<keyword evidence="8 13" id="KW-0418">Kinase</keyword>
<evidence type="ECO:0000256" key="1">
    <source>
        <dbReference type="ARBA" id="ARBA00000085"/>
    </source>
</evidence>
<dbReference type="GO" id="GO:0009584">
    <property type="term" value="P:detection of visible light"/>
    <property type="evidence" value="ECO:0007669"/>
    <property type="project" value="InterPro"/>
</dbReference>
<evidence type="ECO:0000256" key="4">
    <source>
        <dbReference type="ARBA" id="ARBA00022543"/>
    </source>
</evidence>
<evidence type="ECO:0000256" key="9">
    <source>
        <dbReference type="ARBA" id="ARBA00022991"/>
    </source>
</evidence>
<dbReference type="InterPro" id="IPR003018">
    <property type="entry name" value="GAF"/>
</dbReference>
<dbReference type="Proteomes" id="UP000002384">
    <property type="component" value="Chromosome"/>
</dbReference>
<dbReference type="GO" id="GO:0007234">
    <property type="term" value="P:osmosensory signaling via phosphorelay pathway"/>
    <property type="evidence" value="ECO:0007669"/>
    <property type="project" value="TreeGrafter"/>
</dbReference>
<dbReference type="SMART" id="SM00065">
    <property type="entry name" value="GAF"/>
    <property type="match status" value="1"/>
</dbReference>
<dbReference type="Pfam" id="PF02518">
    <property type="entry name" value="HATPase_c"/>
    <property type="match status" value="1"/>
</dbReference>
<dbReference type="InterPro" id="IPR001294">
    <property type="entry name" value="Phytochrome"/>
</dbReference>
<dbReference type="Gene3D" id="1.10.287.130">
    <property type="match status" value="1"/>
</dbReference>
<dbReference type="Pfam" id="PF00512">
    <property type="entry name" value="HisKA"/>
    <property type="match status" value="1"/>
</dbReference>
<comment type="similarity">
    <text evidence="2">In the N-terminal section; belongs to the phytochrome family.</text>
</comment>
<dbReference type="AlphaFoldDB" id="B7KIT7"/>
<dbReference type="InterPro" id="IPR050351">
    <property type="entry name" value="BphY/WalK/GraS-like"/>
</dbReference>
<keyword evidence="5" id="KW-0597">Phosphoprotein</keyword>
<dbReference type="OrthoDB" id="9760752at2"/>
<dbReference type="SUPFAM" id="SSF55874">
    <property type="entry name" value="ATPase domain of HSP90 chaperone/DNA topoisomerase II/histidine kinase"/>
    <property type="match status" value="1"/>
</dbReference>
<dbReference type="Gene3D" id="3.30.450.40">
    <property type="match status" value="1"/>
</dbReference>
<dbReference type="EMBL" id="CP001291">
    <property type="protein sequence ID" value="ACK70773.1"/>
    <property type="molecule type" value="Genomic_DNA"/>
</dbReference>
<evidence type="ECO:0000256" key="3">
    <source>
        <dbReference type="ARBA" id="ARBA00012438"/>
    </source>
</evidence>
<dbReference type="InterPro" id="IPR016132">
    <property type="entry name" value="Phyto_chromo_attachment"/>
</dbReference>
<comment type="catalytic activity">
    <reaction evidence="1">
        <text>ATP + protein L-histidine = ADP + protein N-phospho-L-histidine.</text>
        <dbReference type="EC" id="2.7.13.3"/>
    </reaction>
</comment>
<dbReference type="Gene3D" id="3.30.450.270">
    <property type="match status" value="1"/>
</dbReference>
<dbReference type="GO" id="GO:0030295">
    <property type="term" value="F:protein kinase activator activity"/>
    <property type="evidence" value="ECO:0007669"/>
    <property type="project" value="TreeGrafter"/>
</dbReference>
<protein>
    <recommendedName>
        <fullName evidence="3">histidine kinase</fullName>
        <ecNumber evidence="3">2.7.13.3</ecNumber>
    </recommendedName>
</protein>
<accession>B7KIT7</accession>
<dbReference type="PROSITE" id="PS50046">
    <property type="entry name" value="PHYTOCHROME_2"/>
    <property type="match status" value="1"/>
</dbReference>
<dbReference type="SUPFAM" id="SSF55785">
    <property type="entry name" value="PYP-like sensor domain (PAS domain)"/>
    <property type="match status" value="1"/>
</dbReference>
<dbReference type="GO" id="GO:0000155">
    <property type="term" value="F:phosphorelay sensor kinase activity"/>
    <property type="evidence" value="ECO:0007669"/>
    <property type="project" value="InterPro"/>
</dbReference>
<proteinExistence type="inferred from homology"/>
<organism evidence="13 14">
    <name type="scientific">Gloeothece citriformis (strain PCC 7424)</name>
    <name type="common">Cyanothece sp. (strain PCC 7424)</name>
    <dbReference type="NCBI Taxonomy" id="65393"/>
    <lineage>
        <taxon>Bacteria</taxon>
        <taxon>Bacillati</taxon>
        <taxon>Cyanobacteriota</taxon>
        <taxon>Cyanophyceae</taxon>
        <taxon>Oscillatoriophycideae</taxon>
        <taxon>Chroococcales</taxon>
        <taxon>Aphanothecaceae</taxon>
        <taxon>Gloeothece</taxon>
        <taxon>Gloeothece citriformis</taxon>
    </lineage>
</organism>
<dbReference type="PANTHER" id="PTHR42878:SF15">
    <property type="entry name" value="BACTERIOPHYTOCHROME"/>
    <property type="match status" value="1"/>
</dbReference>
<evidence type="ECO:0000259" key="11">
    <source>
        <dbReference type="PROSITE" id="PS50046"/>
    </source>
</evidence>
<dbReference type="InterPro" id="IPR036097">
    <property type="entry name" value="HisK_dim/P_sf"/>
</dbReference>
<reference evidence="14" key="1">
    <citation type="journal article" date="2011" name="MBio">
        <title>Novel metabolic attributes of the genus Cyanothece, comprising a group of unicellular nitrogen-fixing Cyanobacteria.</title>
        <authorList>
            <person name="Bandyopadhyay A."/>
            <person name="Elvitigala T."/>
            <person name="Welsh E."/>
            <person name="Stockel J."/>
            <person name="Liberton M."/>
            <person name="Min H."/>
            <person name="Sherman L.A."/>
            <person name="Pakrasi H.B."/>
        </authorList>
    </citation>
    <scope>NUCLEOTIDE SEQUENCE [LARGE SCALE GENOMIC DNA]</scope>
    <source>
        <strain evidence="14">PCC 7424</strain>
    </source>
</reference>
<dbReference type="eggNOG" id="COG4251">
    <property type="taxonomic scope" value="Bacteria"/>
</dbReference>
<dbReference type="Pfam" id="PF00360">
    <property type="entry name" value="PHY"/>
    <property type="match status" value="1"/>
</dbReference>
<dbReference type="Pfam" id="PF01590">
    <property type="entry name" value="GAF"/>
    <property type="match status" value="1"/>
</dbReference>
<dbReference type="SMART" id="SM00388">
    <property type="entry name" value="HisKA"/>
    <property type="match status" value="1"/>
</dbReference>
<keyword evidence="6" id="KW-0716">Sensory transduction</keyword>
<dbReference type="PRINTS" id="PR01033">
    <property type="entry name" value="PHYTOCHROME"/>
</dbReference>
<sequence length="760" mass="87607">MNESTDLSTYIIQCEEEAIHTPGCIQPHGFLIVLKEPDLQIIQLSKNVDRYLGIDAEDLLNQNLNVILEETQIEQIKTLLESESLLDFNPINIQLVRDQKKLEFSGYLHRNYQGLILELESVFSQPASSLRDFYKTTQAAISKLKTGLNYRKLCQIAAEEIRKISQFDRIMIYRFNQDWHGEVIAEDKIEEIDSYLGLHFPSADIPPLARNLFELQPLRFIPDVNHKTVELIPLNNPLTDQPLDLSYSLLRGVSPIHLEYLQNMGIRGSMTLSLLKNNQLWGLVACHHKSPKFVSQSVRSACEIFIKVLSMTLSDTQDNEDYKYQIELKSIQSKLIEYMSQENDFVDGLVDHDPNILNLFQSQGSAIYNAGHFYLLGITPNEEEIYQLIQWLDSNFSDHIFSTENLSKVYPQAEQYQDIASGILAICLSKSSQRYIIWFRPEVEQTINWAGEPHQLVQLDRDFILHPRQSFQLWKEEVKGKSLPWKTTELNAALNLRNSILEVGLWKANDLMLLNAELERSNQDLDAFAYIASHDLKEPLRGIHNYANFILEDYGEQLEREAVEQLQSITRLTQRMDHLLDSLLHFSRVGRTELSIRKLDLNKLIAETLEMLQSRLERENVQVLIPRPLPTIEGDAIRIGEVYSNLISNAIKYNNKANKWIEIGYIDSTEPFPKSWQPSPDQSNHPSLIFYVKDNGIGIREKHLEAIFQIFKRLHGKDQYGGGTGIGLTIAKKIIERHGGKIWIESTYEQGSTFYFTLSR</sequence>
<dbReference type="PANTHER" id="PTHR42878">
    <property type="entry name" value="TWO-COMPONENT HISTIDINE KINASE"/>
    <property type="match status" value="1"/>
</dbReference>
<dbReference type="GO" id="GO:0000156">
    <property type="term" value="F:phosphorelay response regulator activity"/>
    <property type="evidence" value="ECO:0007669"/>
    <property type="project" value="TreeGrafter"/>
</dbReference>
<keyword evidence="14" id="KW-1185">Reference proteome</keyword>
<dbReference type="GO" id="GO:0006355">
    <property type="term" value="P:regulation of DNA-templated transcription"/>
    <property type="evidence" value="ECO:0007669"/>
    <property type="project" value="InterPro"/>
</dbReference>
<dbReference type="HOGENOM" id="CLU_000445_50_1_3"/>
<evidence type="ECO:0000256" key="2">
    <source>
        <dbReference type="ARBA" id="ARBA00006402"/>
    </source>
</evidence>
<evidence type="ECO:0000313" key="14">
    <source>
        <dbReference type="Proteomes" id="UP000002384"/>
    </source>
</evidence>
<dbReference type="SUPFAM" id="SSF55781">
    <property type="entry name" value="GAF domain-like"/>
    <property type="match status" value="2"/>
</dbReference>
<dbReference type="InterPro" id="IPR029016">
    <property type="entry name" value="GAF-like_dom_sf"/>
</dbReference>
<dbReference type="GO" id="GO:0009881">
    <property type="term" value="F:photoreceptor activity"/>
    <property type="evidence" value="ECO:0007669"/>
    <property type="project" value="UniProtKB-KW"/>
</dbReference>
<dbReference type="InterPro" id="IPR003661">
    <property type="entry name" value="HisK_dim/P_dom"/>
</dbReference>
<dbReference type="KEGG" id="cyc:PCC7424_2352"/>
<dbReference type="RefSeq" id="WP_015954377.1">
    <property type="nucleotide sequence ID" value="NC_011729.1"/>
</dbReference>
<dbReference type="InterPro" id="IPR043150">
    <property type="entry name" value="Phytochrome_PHY_sf"/>
</dbReference>
<dbReference type="Pfam" id="PF08446">
    <property type="entry name" value="PAS_2"/>
    <property type="match status" value="1"/>
</dbReference>
<dbReference type="Gene3D" id="3.30.450.20">
    <property type="entry name" value="PAS domain"/>
    <property type="match status" value="1"/>
</dbReference>
<keyword evidence="9" id="KW-0157">Chromophore</keyword>
<evidence type="ECO:0000256" key="8">
    <source>
        <dbReference type="ARBA" id="ARBA00022777"/>
    </source>
</evidence>
<dbReference type="InterPro" id="IPR013654">
    <property type="entry name" value="PAS_2"/>
</dbReference>
<evidence type="ECO:0000256" key="10">
    <source>
        <dbReference type="ARBA" id="ARBA00023170"/>
    </source>
</evidence>
<feature type="domain" description="Phytochrome chromophore attachment site" evidence="11">
    <location>
        <begin position="149"/>
        <end position="307"/>
    </location>
</feature>
<dbReference type="SUPFAM" id="SSF47384">
    <property type="entry name" value="Homodimeric domain of signal transducing histidine kinase"/>
    <property type="match status" value="1"/>
</dbReference>
<feature type="domain" description="Histidine kinase" evidence="12">
    <location>
        <begin position="531"/>
        <end position="760"/>
    </location>
</feature>
<dbReference type="Gene3D" id="3.30.565.10">
    <property type="entry name" value="Histidine kinase-like ATPase, C-terminal domain"/>
    <property type="match status" value="1"/>
</dbReference>